<dbReference type="InterPro" id="IPR002142">
    <property type="entry name" value="Peptidase_S49"/>
</dbReference>
<dbReference type="STRING" id="1249552.PS2015_326"/>
<organism evidence="9 10">
    <name type="scientific">Pseudohongiella spirulinae</name>
    <dbReference type="NCBI Taxonomy" id="1249552"/>
    <lineage>
        <taxon>Bacteria</taxon>
        <taxon>Pseudomonadati</taxon>
        <taxon>Pseudomonadota</taxon>
        <taxon>Gammaproteobacteria</taxon>
        <taxon>Pseudomonadales</taxon>
        <taxon>Pseudohongiellaceae</taxon>
        <taxon>Pseudohongiella</taxon>
    </lineage>
</organism>
<dbReference type="InterPro" id="IPR029045">
    <property type="entry name" value="ClpP/crotonase-like_dom_sf"/>
</dbReference>
<name>A0A0S2K9T7_9GAMM</name>
<keyword evidence="5" id="KW-0720">Serine protease</keyword>
<dbReference type="InterPro" id="IPR047272">
    <property type="entry name" value="S49_SppA_C"/>
</dbReference>
<dbReference type="GO" id="GO:0008236">
    <property type="term" value="F:serine-type peptidase activity"/>
    <property type="evidence" value="ECO:0007669"/>
    <property type="project" value="UniProtKB-KW"/>
</dbReference>
<evidence type="ECO:0000256" key="3">
    <source>
        <dbReference type="ARBA" id="ARBA00022670"/>
    </source>
</evidence>
<comment type="similarity">
    <text evidence="2">Belongs to the peptidase S49 family.</text>
</comment>
<evidence type="ECO:0000256" key="6">
    <source>
        <dbReference type="ARBA" id="ARBA00023136"/>
    </source>
</evidence>
<keyword evidence="4" id="KW-0378">Hydrolase</keyword>
<feature type="domain" description="Peptidase S49" evidence="8">
    <location>
        <begin position="126"/>
        <end position="281"/>
    </location>
</feature>
<dbReference type="Gene3D" id="6.20.330.10">
    <property type="match status" value="1"/>
</dbReference>
<dbReference type="InterPro" id="IPR047217">
    <property type="entry name" value="S49_SppA_67K_type_N"/>
</dbReference>
<dbReference type="EMBL" id="CP013189">
    <property type="protein sequence ID" value="ALO45016.1"/>
    <property type="molecule type" value="Genomic_DNA"/>
</dbReference>
<dbReference type="NCBIfam" id="TIGR00706">
    <property type="entry name" value="SppA_dom"/>
    <property type="match status" value="1"/>
</dbReference>
<dbReference type="RefSeq" id="WP_058020526.1">
    <property type="nucleotide sequence ID" value="NZ_CP013189.1"/>
</dbReference>
<protein>
    <submittedName>
        <fullName evidence="9">Protease 4</fullName>
    </submittedName>
</protein>
<dbReference type="InterPro" id="IPR004635">
    <property type="entry name" value="Pept_S49_SppA"/>
</dbReference>
<dbReference type="InterPro" id="IPR004634">
    <property type="entry name" value="Pept_S49_pIV"/>
</dbReference>
<evidence type="ECO:0000313" key="9">
    <source>
        <dbReference type="EMBL" id="ALO45016.1"/>
    </source>
</evidence>
<dbReference type="SUPFAM" id="SSF52096">
    <property type="entry name" value="ClpP/crotonase"/>
    <property type="match status" value="2"/>
</dbReference>
<evidence type="ECO:0000313" key="10">
    <source>
        <dbReference type="Proteomes" id="UP000065641"/>
    </source>
</evidence>
<feature type="active site" description="Proton donor/acceptor" evidence="7">
    <location>
        <position position="194"/>
    </location>
</feature>
<dbReference type="Pfam" id="PF01343">
    <property type="entry name" value="Peptidase_S49"/>
    <property type="match status" value="2"/>
</dbReference>
<keyword evidence="6" id="KW-0472">Membrane</keyword>
<dbReference type="PATRIC" id="fig|1249552.3.peg.332"/>
<accession>A0A0S2K9T7</accession>
<keyword evidence="10" id="KW-1185">Reference proteome</keyword>
<dbReference type="PANTHER" id="PTHR33209">
    <property type="entry name" value="PROTEASE 4"/>
    <property type="match status" value="1"/>
</dbReference>
<dbReference type="NCBIfam" id="TIGR00705">
    <property type="entry name" value="SppA_67K"/>
    <property type="match status" value="1"/>
</dbReference>
<feature type="active site" description="Nucleophile" evidence="7">
    <location>
        <position position="395"/>
    </location>
</feature>
<dbReference type="CDD" id="cd07023">
    <property type="entry name" value="S49_Sppa_N_C"/>
    <property type="match status" value="1"/>
</dbReference>
<proteinExistence type="inferred from homology"/>
<dbReference type="Gene3D" id="3.90.226.10">
    <property type="entry name" value="2-enoyl-CoA Hydratase, Chain A, domain 1"/>
    <property type="match status" value="2"/>
</dbReference>
<dbReference type="CDD" id="cd07018">
    <property type="entry name" value="S49_SppA_67K_type"/>
    <property type="match status" value="1"/>
</dbReference>
<keyword evidence="3 9" id="KW-0645">Protease</keyword>
<reference evidence="9 10" key="1">
    <citation type="submission" date="2015-11" db="EMBL/GenBank/DDBJ databases">
        <authorList>
            <person name="Zhang Y."/>
            <person name="Guo Z."/>
        </authorList>
    </citation>
    <scope>NUCLEOTIDE SEQUENCE [LARGE SCALE GENOMIC DNA]</scope>
    <source>
        <strain evidence="9 10">KCTC 32221</strain>
    </source>
</reference>
<dbReference type="OrthoDB" id="9764363at2"/>
<dbReference type="KEGG" id="pspi:PS2015_326"/>
<dbReference type="Proteomes" id="UP000065641">
    <property type="component" value="Chromosome"/>
</dbReference>
<evidence type="ECO:0000256" key="7">
    <source>
        <dbReference type="PIRSR" id="PIRSR001217-1"/>
    </source>
</evidence>
<dbReference type="PANTHER" id="PTHR33209:SF1">
    <property type="entry name" value="PEPTIDASE S49 DOMAIN-CONTAINING PROTEIN"/>
    <property type="match status" value="1"/>
</dbReference>
<evidence type="ECO:0000256" key="1">
    <source>
        <dbReference type="ARBA" id="ARBA00004370"/>
    </source>
</evidence>
<dbReference type="GO" id="GO:0016020">
    <property type="term" value="C:membrane"/>
    <property type="evidence" value="ECO:0007669"/>
    <property type="project" value="UniProtKB-SubCell"/>
</dbReference>
<gene>
    <name evidence="9" type="ORF">PS2015_326</name>
</gene>
<evidence type="ECO:0000256" key="5">
    <source>
        <dbReference type="ARBA" id="ARBA00022825"/>
    </source>
</evidence>
<comment type="subcellular location">
    <subcellularLocation>
        <location evidence="1">Membrane</location>
    </subcellularLocation>
</comment>
<evidence type="ECO:0000259" key="8">
    <source>
        <dbReference type="Pfam" id="PF01343"/>
    </source>
</evidence>
<dbReference type="GO" id="GO:0006465">
    <property type="term" value="P:signal peptide processing"/>
    <property type="evidence" value="ECO:0007669"/>
    <property type="project" value="InterPro"/>
</dbReference>
<evidence type="ECO:0000256" key="2">
    <source>
        <dbReference type="ARBA" id="ARBA00008683"/>
    </source>
</evidence>
<feature type="domain" description="Peptidase S49" evidence="8">
    <location>
        <begin position="378"/>
        <end position="529"/>
    </location>
</feature>
<evidence type="ECO:0000256" key="4">
    <source>
        <dbReference type="ARBA" id="ARBA00022801"/>
    </source>
</evidence>
<dbReference type="PIRSF" id="PIRSF001217">
    <property type="entry name" value="Protease_4_SppA"/>
    <property type="match status" value="1"/>
</dbReference>
<sequence>MGRLFSAIGRFIDGARNWIGRLLFLLVMVLLLLILFSGPATVTVPSQAALVWTPSGVLSEQVDSAVPADLLFGAGVPSNSLIPDLLDSLRLASTDPRITALVIDVSDLLAASPAQLEMLGDGLQQFRDSGKPVFAYGEYFTQAQYALVSYADEIDLHPMGSLMLTGFGGSQLFFRDLLDRLHINVSVFRAGEFKSAAEPYTRMDLSEEARGDNQRLVDNLWSRYLDRVATNRELSAAQLQAYADNFAELLESAGGNMARAAFEQGLIDNIASVNSFRRSVAAVAGADNGSFNQIHYLDYLLATNGSPVPAVDQVGVIVVQGTIMPGEQAPGMAGADSLVTLIRRAQADADIKAVVLRVDSPGGSALASEEIRAALTELQQAGKPLVVSMGGTAASGGYWISANADQIWASPSTITGSIGVIGVIPTFEDALAELGVGVDGVGTTALSRGGDPLSGLNETMRRILQANIDDTYERFLNLVADGRQLPRAEVEALAGGRVYSGEQALQLGLIDELGDLDQALASAAQLAGLDEYQRIYLQRPLGFGEQLLLQMLQGLGSSQVLAMLNLPELRSLDSLSLQSGLAAMPTAQRQQWRSVLSLLLPPNVDTGRLRALMICEQCLSVY</sequence>
<dbReference type="AlphaFoldDB" id="A0A0S2K9T7"/>